<feature type="signal peptide" evidence="1">
    <location>
        <begin position="1"/>
        <end position="26"/>
    </location>
</feature>
<keyword evidence="3" id="KW-1185">Reference proteome</keyword>
<dbReference type="RefSeq" id="WP_108788914.1">
    <property type="nucleotide sequence ID" value="NZ_ONZG01000007.1"/>
</dbReference>
<proteinExistence type="predicted"/>
<feature type="chain" id="PRO_5015357630" description="Aggregation factor core protein MAFp3" evidence="1">
    <location>
        <begin position="27"/>
        <end position="172"/>
    </location>
</feature>
<dbReference type="EMBL" id="ONZG01000007">
    <property type="protein sequence ID" value="SPJ29493.1"/>
    <property type="molecule type" value="Genomic_DNA"/>
</dbReference>
<reference evidence="3" key="1">
    <citation type="submission" date="2018-03" db="EMBL/GenBank/DDBJ databases">
        <authorList>
            <person name="Rodrigo-Torres L."/>
            <person name="Arahal R. D."/>
            <person name="Lucena T."/>
        </authorList>
    </citation>
    <scope>NUCLEOTIDE SEQUENCE [LARGE SCALE GENOMIC DNA]</scope>
    <source>
        <strain evidence="3">CECT 7615</strain>
    </source>
</reference>
<accession>A0A2R8CAT6</accession>
<dbReference type="Proteomes" id="UP000244898">
    <property type="component" value="Unassembled WGS sequence"/>
</dbReference>
<dbReference type="OrthoDB" id="6105464at2"/>
<evidence type="ECO:0008006" key="4">
    <source>
        <dbReference type="Google" id="ProtNLM"/>
    </source>
</evidence>
<keyword evidence="1" id="KW-0732">Signal</keyword>
<evidence type="ECO:0000313" key="3">
    <source>
        <dbReference type="Proteomes" id="UP000244898"/>
    </source>
</evidence>
<gene>
    <name evidence="2" type="ORF">TRM7615_03012</name>
</gene>
<evidence type="ECO:0000256" key="1">
    <source>
        <dbReference type="SAM" id="SignalP"/>
    </source>
</evidence>
<evidence type="ECO:0000313" key="2">
    <source>
        <dbReference type="EMBL" id="SPJ29493.1"/>
    </source>
</evidence>
<protein>
    <recommendedName>
        <fullName evidence="4">Aggregation factor core protein MAFp3</fullName>
    </recommendedName>
</protein>
<organism evidence="2 3">
    <name type="scientific">Falsiruegeria mediterranea M17</name>
    <dbReference type="NCBI Taxonomy" id="1200281"/>
    <lineage>
        <taxon>Bacteria</taxon>
        <taxon>Pseudomonadati</taxon>
        <taxon>Pseudomonadota</taxon>
        <taxon>Alphaproteobacteria</taxon>
        <taxon>Rhodobacterales</taxon>
        <taxon>Roseobacteraceae</taxon>
        <taxon>Falsiruegeria</taxon>
    </lineage>
</organism>
<dbReference type="AlphaFoldDB" id="A0A2R8CAT6"/>
<name>A0A2R8CAT6_9RHOB</name>
<sequence>MPEPRSISLILAASVCALLQAPTAQAGLSIRFIEGAPKDRFQIENTGGCDITGAMLRLDLSSSQGALIFDVTSTGAGVEVFQPFVLVEGQEALASVPAVVDGQDTLDLAVDRLEPGAAIGFTIDVDDTIGTRQITVTGSEIEGATVSITQGAEVRATTFNVSARAELPTSSC</sequence>